<feature type="region of interest" description="Disordered" evidence="5">
    <location>
        <begin position="1"/>
        <end position="57"/>
    </location>
</feature>
<evidence type="ECO:0000256" key="2">
    <source>
        <dbReference type="ARBA" id="ARBA00022723"/>
    </source>
</evidence>
<dbReference type="InterPro" id="IPR050987">
    <property type="entry name" value="AtrR-like"/>
</dbReference>
<feature type="compositionally biased region" description="Basic and acidic residues" evidence="5">
    <location>
        <begin position="26"/>
        <end position="37"/>
    </location>
</feature>
<dbReference type="EMBL" id="JAVFKD010000002">
    <property type="protein sequence ID" value="KAK5997464.1"/>
    <property type="molecule type" value="Genomic_DNA"/>
</dbReference>
<dbReference type="Gene3D" id="4.10.240.10">
    <property type="entry name" value="Zn(2)-C6 fungal-type DNA-binding domain"/>
    <property type="match status" value="1"/>
</dbReference>
<gene>
    <name evidence="7" type="ORF">PT974_02825</name>
</gene>
<evidence type="ECO:0000256" key="3">
    <source>
        <dbReference type="ARBA" id="ARBA00023125"/>
    </source>
</evidence>
<dbReference type="InterPro" id="IPR036864">
    <property type="entry name" value="Zn2-C6_fun-type_DNA-bd_sf"/>
</dbReference>
<dbReference type="CDD" id="cd12148">
    <property type="entry name" value="fungal_TF_MHR"/>
    <property type="match status" value="1"/>
</dbReference>
<comment type="subcellular location">
    <subcellularLocation>
        <location evidence="1">Nucleus</location>
    </subcellularLocation>
</comment>
<evidence type="ECO:0000259" key="6">
    <source>
        <dbReference type="PROSITE" id="PS50048"/>
    </source>
</evidence>
<evidence type="ECO:0000313" key="7">
    <source>
        <dbReference type="EMBL" id="KAK5997464.1"/>
    </source>
</evidence>
<proteinExistence type="predicted"/>
<keyword evidence="8" id="KW-1185">Reference proteome</keyword>
<evidence type="ECO:0000313" key="8">
    <source>
        <dbReference type="Proteomes" id="UP001338125"/>
    </source>
</evidence>
<keyword evidence="2" id="KW-0479">Metal-binding</keyword>
<name>A0ABR0SZB0_9HYPO</name>
<keyword evidence="3" id="KW-0238">DNA-binding</keyword>
<organism evidence="7 8">
    <name type="scientific">Cladobotryum mycophilum</name>
    <dbReference type="NCBI Taxonomy" id="491253"/>
    <lineage>
        <taxon>Eukaryota</taxon>
        <taxon>Fungi</taxon>
        <taxon>Dikarya</taxon>
        <taxon>Ascomycota</taxon>
        <taxon>Pezizomycotina</taxon>
        <taxon>Sordariomycetes</taxon>
        <taxon>Hypocreomycetidae</taxon>
        <taxon>Hypocreales</taxon>
        <taxon>Hypocreaceae</taxon>
        <taxon>Cladobotryum</taxon>
    </lineage>
</organism>
<dbReference type="PROSITE" id="PS50048">
    <property type="entry name" value="ZN2_CY6_FUNGAL_2"/>
    <property type="match status" value="1"/>
</dbReference>
<sequence length="354" mass="39802">MSDDEGGPHTAGDWSIHDAPSPAESTKSETEIDEKMTGADAESSAPSQPIQKRRRVTRACDECRRKKIKCDGKQPCTHCSVYSYGMPMRPLRTESATPRFPSPFINDVIEFAPENRRRNPAPQYIEALESRLQRAETLLRKFMPDVDLMDPNLDPSIQQEFHNREQARLQTTKIRATQPPEPDSNDTHLTSMIDSIGQLEIDERGGWDFHGTSSGSVFLRRMKEHFRGMLGPVGKAPFLPRPDRTAGLLEAPSPIGGSPFSSMSHFPELPPKEVARKLCYYSLSCATCLVRIVHVPAFYEKFEAIYERPLDNLSQEDTQFLSLFYAVLALGCMYNNLDESTLGNVTYKIAIDEG</sequence>
<dbReference type="SUPFAM" id="SSF57701">
    <property type="entry name" value="Zn2/Cys6 DNA-binding domain"/>
    <property type="match status" value="1"/>
</dbReference>
<evidence type="ECO:0000256" key="5">
    <source>
        <dbReference type="SAM" id="MobiDB-lite"/>
    </source>
</evidence>
<dbReference type="Proteomes" id="UP001338125">
    <property type="component" value="Unassembled WGS sequence"/>
</dbReference>
<dbReference type="CDD" id="cd00067">
    <property type="entry name" value="GAL4"/>
    <property type="match status" value="1"/>
</dbReference>
<protein>
    <submittedName>
        <fullName evidence="7">Transcriptional regulatory C16G5.16-like protein</fullName>
    </submittedName>
</protein>
<evidence type="ECO:0000256" key="4">
    <source>
        <dbReference type="ARBA" id="ARBA00023242"/>
    </source>
</evidence>
<dbReference type="Pfam" id="PF00172">
    <property type="entry name" value="Zn_clus"/>
    <property type="match status" value="1"/>
</dbReference>
<feature type="domain" description="Zn(2)-C6 fungal-type" evidence="6">
    <location>
        <begin position="59"/>
        <end position="79"/>
    </location>
</feature>
<keyword evidence="4" id="KW-0539">Nucleus</keyword>
<dbReference type="PANTHER" id="PTHR46910:SF3">
    <property type="entry name" value="HALOTOLERANCE PROTEIN 9-RELATED"/>
    <property type="match status" value="1"/>
</dbReference>
<comment type="caution">
    <text evidence="7">The sequence shown here is derived from an EMBL/GenBank/DDBJ whole genome shotgun (WGS) entry which is preliminary data.</text>
</comment>
<dbReference type="PANTHER" id="PTHR46910">
    <property type="entry name" value="TRANSCRIPTION FACTOR PDR1"/>
    <property type="match status" value="1"/>
</dbReference>
<dbReference type="InterPro" id="IPR001138">
    <property type="entry name" value="Zn2Cys6_DnaBD"/>
</dbReference>
<reference evidence="7 8" key="1">
    <citation type="submission" date="2024-01" db="EMBL/GenBank/DDBJ databases">
        <title>Complete genome of Cladobotryum mycophilum ATHUM6906.</title>
        <authorList>
            <person name="Christinaki A.C."/>
            <person name="Myridakis A.I."/>
            <person name="Kouvelis V.N."/>
        </authorList>
    </citation>
    <scope>NUCLEOTIDE SEQUENCE [LARGE SCALE GENOMIC DNA]</scope>
    <source>
        <strain evidence="7 8">ATHUM6906</strain>
    </source>
</reference>
<evidence type="ECO:0000256" key="1">
    <source>
        <dbReference type="ARBA" id="ARBA00004123"/>
    </source>
</evidence>
<dbReference type="SMART" id="SM00066">
    <property type="entry name" value="GAL4"/>
    <property type="match status" value="1"/>
</dbReference>
<accession>A0ABR0SZB0</accession>